<dbReference type="PROSITE" id="PS51379">
    <property type="entry name" value="4FE4S_FER_2"/>
    <property type="match status" value="2"/>
</dbReference>
<evidence type="ECO:0000313" key="2">
    <source>
        <dbReference type="EMBL" id="PAV05161.1"/>
    </source>
</evidence>
<dbReference type="PROSITE" id="PS00198">
    <property type="entry name" value="4FE4S_FER_1"/>
    <property type="match status" value="2"/>
</dbReference>
<dbReference type="NCBIfam" id="NF038196">
    <property type="entry name" value="ferrodoxin_EFR1"/>
    <property type="match status" value="1"/>
</dbReference>
<dbReference type="RefSeq" id="WP_069584993.1">
    <property type="nucleotide sequence ID" value="NZ_LMVM01000012.1"/>
</dbReference>
<dbReference type="SUPFAM" id="SSF54862">
    <property type="entry name" value="4Fe-4S ferredoxins"/>
    <property type="match status" value="1"/>
</dbReference>
<organism evidence="2 3">
    <name type="scientific">Methanobacterium bryantii</name>
    <dbReference type="NCBI Taxonomy" id="2161"/>
    <lineage>
        <taxon>Archaea</taxon>
        <taxon>Methanobacteriati</taxon>
        <taxon>Methanobacteriota</taxon>
        <taxon>Methanomada group</taxon>
        <taxon>Methanobacteria</taxon>
        <taxon>Methanobacteriales</taxon>
        <taxon>Methanobacteriaceae</taxon>
        <taxon>Methanobacterium</taxon>
    </lineage>
</organism>
<dbReference type="InterPro" id="IPR047964">
    <property type="entry name" value="EFR1-like"/>
</dbReference>
<feature type="domain" description="4Fe-4S ferredoxin-type" evidence="1">
    <location>
        <begin position="211"/>
        <end position="240"/>
    </location>
</feature>
<evidence type="ECO:0000313" key="3">
    <source>
        <dbReference type="Proteomes" id="UP000217784"/>
    </source>
</evidence>
<dbReference type="OrthoDB" id="2837at2157"/>
<dbReference type="Proteomes" id="UP000217784">
    <property type="component" value="Unassembled WGS sequence"/>
</dbReference>
<evidence type="ECO:0000259" key="1">
    <source>
        <dbReference type="PROSITE" id="PS51379"/>
    </source>
</evidence>
<proteinExistence type="predicted"/>
<feature type="domain" description="4Fe-4S ferredoxin-type" evidence="1">
    <location>
        <begin position="182"/>
        <end position="210"/>
    </location>
</feature>
<accession>A0A2A2H6S1</accession>
<dbReference type="Pfam" id="PF13187">
    <property type="entry name" value="Fer4_9"/>
    <property type="match status" value="1"/>
</dbReference>
<dbReference type="GO" id="GO:0016491">
    <property type="term" value="F:oxidoreductase activity"/>
    <property type="evidence" value="ECO:0007669"/>
    <property type="project" value="UniProtKB-ARBA"/>
</dbReference>
<dbReference type="PANTHER" id="PTHR43122">
    <property type="entry name" value="FERREDOXIN SUBUNIT OF PYRUVATE:FLAVODOXIN OXIDOREDUCTASE-RELATED"/>
    <property type="match status" value="1"/>
</dbReference>
<dbReference type="EMBL" id="LMVM01000012">
    <property type="protein sequence ID" value="PAV05161.1"/>
    <property type="molecule type" value="Genomic_DNA"/>
</dbReference>
<protein>
    <recommendedName>
        <fullName evidence="1">4Fe-4S ferredoxin-type domain-containing protein</fullName>
    </recommendedName>
</protein>
<dbReference type="InterPro" id="IPR017900">
    <property type="entry name" value="4Fe4S_Fe_S_CS"/>
</dbReference>
<dbReference type="InterPro" id="IPR017896">
    <property type="entry name" value="4Fe4S_Fe-S-bd"/>
</dbReference>
<name>A0A2A2H6S1_METBR</name>
<dbReference type="Gene3D" id="3.30.70.20">
    <property type="match status" value="1"/>
</dbReference>
<dbReference type="SUPFAM" id="SSF52218">
    <property type="entry name" value="Flavoproteins"/>
    <property type="match status" value="1"/>
</dbReference>
<sequence length="255" mass="28643">MIFYFSGTGNSLYAAQKLHESGEGELIDMAGALNEKHFKYKVPEGEKVGIVFPVYFYGLPTIVDEFMDKLTIESDGSPFIYTVITCGGSIGHADKMIADKLKQKNLQLNSAFSIKMPSNYVIMYDTPDKEKQDLTLREAEKQIEKIVGFLEVNKKGNFVSNRSYFALLSPIAYKLYGTYRKTKKFYATDACTSCGLCEEICPSKTIHLSSGKPEWINEKCSHCSACINRCPTQAIQYGNATEKRGRYVNPNVKFS</sequence>
<keyword evidence="3" id="KW-1185">Reference proteome</keyword>
<reference evidence="2 3" key="1">
    <citation type="journal article" date="2017" name="BMC Genomics">
        <title>Genomic analysis of methanogenic archaea reveals a shift towards energy conservation.</title>
        <authorList>
            <person name="Gilmore S.P."/>
            <person name="Henske J.K."/>
            <person name="Sexton J.A."/>
            <person name="Solomon K.V."/>
            <person name="Seppala S."/>
            <person name="Yoo J.I."/>
            <person name="Huyett L.M."/>
            <person name="Pressman A."/>
            <person name="Cogan J.Z."/>
            <person name="Kivenson V."/>
            <person name="Peng X."/>
            <person name="Tan Y."/>
            <person name="Valentine D.L."/>
            <person name="O'Malley M.A."/>
        </authorList>
    </citation>
    <scope>NUCLEOTIDE SEQUENCE [LARGE SCALE GENOMIC DNA]</scope>
    <source>
        <strain evidence="2 3">M.o.H.</strain>
    </source>
</reference>
<dbReference type="InterPro" id="IPR029039">
    <property type="entry name" value="Flavoprotein-like_sf"/>
</dbReference>
<comment type="caution">
    <text evidence="2">The sequence shown here is derived from an EMBL/GenBank/DDBJ whole genome shotgun (WGS) entry which is preliminary data.</text>
</comment>
<dbReference type="Gene3D" id="3.40.50.360">
    <property type="match status" value="1"/>
</dbReference>
<dbReference type="AlphaFoldDB" id="A0A2A2H6S1"/>
<dbReference type="PANTHER" id="PTHR43122:SF1">
    <property type="entry name" value="IRON-SULFUR-BINDING PROTEIN"/>
    <property type="match status" value="1"/>
</dbReference>
<gene>
    <name evidence="2" type="ORF">ASJ80_12810</name>
</gene>